<evidence type="ECO:0000313" key="1">
    <source>
        <dbReference type="EMBL" id="NEW07922.1"/>
    </source>
</evidence>
<dbReference type="AlphaFoldDB" id="A0A6G4A0K4"/>
<sequence>MSNLITVQTFTPKEEQFYKDYKLQNPKLFKNKIIDHFFLNPNHAYLLGKYLIRPTSENGELLEHKFRQFFFCIRFTKYLSSLIRFCDIDFHRKRRRHEERSPLVFDVPLGEDEDRTLGDSLYSQSFHRQSEAPLKEPELFQWTLENEYLFAAFNELTERQKLVITLAYSTYALDTEIADYIQISQQAVTKIRILALNKMRNYLLSPGISHQRSKKEARRRAESCKILRSSH</sequence>
<gene>
    <name evidence="1" type="ORF">GK047_18135</name>
</gene>
<reference evidence="1" key="1">
    <citation type="submission" date="2020-02" db="EMBL/GenBank/DDBJ databases">
        <authorList>
            <person name="Shen X.-R."/>
            <person name="Zhang Y.-X."/>
        </authorList>
    </citation>
    <scope>NUCLEOTIDE SEQUENCE</scope>
    <source>
        <strain evidence="1">SYP-B3998</strain>
    </source>
</reference>
<proteinExistence type="predicted"/>
<dbReference type="EMBL" id="JAAIKC010000007">
    <property type="protein sequence ID" value="NEW07922.1"/>
    <property type="molecule type" value="Genomic_DNA"/>
</dbReference>
<protein>
    <recommendedName>
        <fullName evidence="2">Sigma-70 family RNA polymerase sigma factor</fullName>
    </recommendedName>
</protein>
<dbReference type="RefSeq" id="WP_163949801.1">
    <property type="nucleotide sequence ID" value="NZ_JAAIKC010000007.1"/>
</dbReference>
<name>A0A6G4A0K4_9BACL</name>
<comment type="caution">
    <text evidence="1">The sequence shown here is derived from an EMBL/GenBank/DDBJ whole genome shotgun (WGS) entry which is preliminary data.</text>
</comment>
<accession>A0A6G4A0K4</accession>
<evidence type="ECO:0008006" key="2">
    <source>
        <dbReference type="Google" id="ProtNLM"/>
    </source>
</evidence>
<dbReference type="Gene3D" id="1.20.140.160">
    <property type="match status" value="1"/>
</dbReference>
<organism evidence="1">
    <name type="scientific">Paenibacillus sp. SYP-B3998</name>
    <dbReference type="NCBI Taxonomy" id="2678564"/>
    <lineage>
        <taxon>Bacteria</taxon>
        <taxon>Bacillati</taxon>
        <taxon>Bacillota</taxon>
        <taxon>Bacilli</taxon>
        <taxon>Bacillales</taxon>
        <taxon>Paenibacillaceae</taxon>
        <taxon>Paenibacillus</taxon>
    </lineage>
</organism>
<dbReference type="InterPro" id="IPR013324">
    <property type="entry name" value="RNA_pol_sigma_r3/r4-like"/>
</dbReference>
<dbReference type="SUPFAM" id="SSF88659">
    <property type="entry name" value="Sigma3 and sigma4 domains of RNA polymerase sigma factors"/>
    <property type="match status" value="1"/>
</dbReference>